<dbReference type="AlphaFoldDB" id="A0A2T5XUA1"/>
<dbReference type="Proteomes" id="UP000243985">
    <property type="component" value="Unassembled WGS sequence"/>
</dbReference>
<reference evidence="1 2" key="1">
    <citation type="submission" date="2018-04" db="EMBL/GenBank/DDBJ databases">
        <title>Genomic Encyclopedia of Archaeal and Bacterial Type Strains, Phase II (KMG-II): from individual species to whole genera.</title>
        <authorList>
            <person name="Goeker M."/>
        </authorList>
    </citation>
    <scope>NUCLEOTIDE SEQUENCE [LARGE SCALE GENOMIC DNA]</scope>
    <source>
        <strain evidence="1 2">DSM 22902</strain>
    </source>
</reference>
<comment type="caution">
    <text evidence="1">The sequence shown here is derived from an EMBL/GenBank/DDBJ whole genome shotgun (WGS) entry which is preliminary data.</text>
</comment>
<accession>A0A2T5XUA1</accession>
<proteinExistence type="predicted"/>
<organism evidence="1 2">
    <name type="scientific">Capnocytophaga leadbetteri</name>
    <dbReference type="NCBI Taxonomy" id="327575"/>
    <lineage>
        <taxon>Bacteria</taxon>
        <taxon>Pseudomonadati</taxon>
        <taxon>Bacteroidota</taxon>
        <taxon>Flavobacteriia</taxon>
        <taxon>Flavobacteriales</taxon>
        <taxon>Flavobacteriaceae</taxon>
        <taxon>Capnocytophaga</taxon>
    </lineage>
</organism>
<gene>
    <name evidence="1" type="ORF">C8P65_1062</name>
</gene>
<evidence type="ECO:0000313" key="1">
    <source>
        <dbReference type="EMBL" id="PTX06825.1"/>
    </source>
</evidence>
<sequence length="34" mass="3949">MNEKKYTNDLYPSLMGKISPIQKKQPVLQVNKTL</sequence>
<dbReference type="EMBL" id="QBKG01000006">
    <property type="protein sequence ID" value="PTX06825.1"/>
    <property type="molecule type" value="Genomic_DNA"/>
</dbReference>
<protein>
    <submittedName>
        <fullName evidence="1">Uncharacterized protein</fullName>
    </submittedName>
</protein>
<name>A0A2T5XUA1_9FLAO</name>
<evidence type="ECO:0000313" key="2">
    <source>
        <dbReference type="Proteomes" id="UP000243985"/>
    </source>
</evidence>